<feature type="domain" description="Methyltransferase type 11" evidence="1">
    <location>
        <begin position="65"/>
        <end position="158"/>
    </location>
</feature>
<dbReference type="CDD" id="cd02440">
    <property type="entry name" value="AdoMet_MTases"/>
    <property type="match status" value="1"/>
</dbReference>
<dbReference type="SUPFAM" id="SSF53335">
    <property type="entry name" value="S-adenosyl-L-methionine-dependent methyltransferases"/>
    <property type="match status" value="1"/>
</dbReference>
<keyword evidence="3" id="KW-1185">Reference proteome</keyword>
<dbReference type="Gene3D" id="3.40.50.150">
    <property type="entry name" value="Vaccinia Virus protein VP39"/>
    <property type="match status" value="1"/>
</dbReference>
<gene>
    <name evidence="2" type="ORF">GRF29_8g3162040</name>
</gene>
<dbReference type="GO" id="GO:0010420">
    <property type="term" value="F:polyprenyldihydroxybenzoate methyltransferase activity"/>
    <property type="evidence" value="ECO:0007669"/>
    <property type="project" value="TreeGrafter"/>
</dbReference>
<evidence type="ECO:0000313" key="3">
    <source>
        <dbReference type="Proteomes" id="UP001280581"/>
    </source>
</evidence>
<sequence length="211" mass="23121">MASSDQSFLDRVFAAKSPDESRKLYDQWASSYDADMQKWSFTAPRIVAQLAQKYLEISPADATVVDAGCGSGLVGTELAKLGFKTVDGLDLSDGMLKVARNSGAYRDLNIADLTQRLEAKDGAYDALVCSGTFTHGHLGPEPLPEFTRIVKAGGILVITVLETFWKEGNFEDVVKKLEGDGIVQVLENDLHNYRKFEESESGGLILVLRRL</sequence>
<accession>A0AAN6RMS7</accession>
<dbReference type="Proteomes" id="UP001280581">
    <property type="component" value="Unassembled WGS sequence"/>
</dbReference>
<reference evidence="2 3" key="1">
    <citation type="submission" date="2021-02" db="EMBL/GenBank/DDBJ databases">
        <title>Genome assembly of Pseudopithomyces chartarum.</title>
        <authorList>
            <person name="Jauregui R."/>
            <person name="Singh J."/>
            <person name="Voisey C."/>
        </authorList>
    </citation>
    <scope>NUCLEOTIDE SEQUENCE [LARGE SCALE GENOMIC DNA]</scope>
    <source>
        <strain evidence="2 3">AGR01</strain>
    </source>
</reference>
<dbReference type="Pfam" id="PF08241">
    <property type="entry name" value="Methyltransf_11"/>
    <property type="match status" value="1"/>
</dbReference>
<organism evidence="2 3">
    <name type="scientific">Pseudopithomyces chartarum</name>
    <dbReference type="NCBI Taxonomy" id="1892770"/>
    <lineage>
        <taxon>Eukaryota</taxon>
        <taxon>Fungi</taxon>
        <taxon>Dikarya</taxon>
        <taxon>Ascomycota</taxon>
        <taxon>Pezizomycotina</taxon>
        <taxon>Dothideomycetes</taxon>
        <taxon>Pleosporomycetidae</taxon>
        <taxon>Pleosporales</taxon>
        <taxon>Massarineae</taxon>
        <taxon>Didymosphaeriaceae</taxon>
        <taxon>Pseudopithomyces</taxon>
    </lineage>
</organism>
<dbReference type="InterPro" id="IPR013216">
    <property type="entry name" value="Methyltransf_11"/>
</dbReference>
<dbReference type="AlphaFoldDB" id="A0AAN6RMS7"/>
<dbReference type="EMBL" id="WVTA01000002">
    <property type="protein sequence ID" value="KAK3216399.1"/>
    <property type="molecule type" value="Genomic_DNA"/>
</dbReference>
<evidence type="ECO:0000313" key="2">
    <source>
        <dbReference type="EMBL" id="KAK3216399.1"/>
    </source>
</evidence>
<dbReference type="PANTHER" id="PTHR43464">
    <property type="entry name" value="METHYLTRANSFERASE"/>
    <property type="match status" value="1"/>
</dbReference>
<dbReference type="InterPro" id="IPR029063">
    <property type="entry name" value="SAM-dependent_MTases_sf"/>
</dbReference>
<name>A0AAN6RMS7_9PLEO</name>
<dbReference type="PANTHER" id="PTHR43464:SF23">
    <property type="entry name" value="JUVENILE HORMONE ACID O-METHYLTRANSFERASE"/>
    <property type="match status" value="1"/>
</dbReference>
<proteinExistence type="predicted"/>
<evidence type="ECO:0000259" key="1">
    <source>
        <dbReference type="Pfam" id="PF08241"/>
    </source>
</evidence>
<protein>
    <recommendedName>
        <fullName evidence="1">Methyltransferase type 11 domain-containing protein</fullName>
    </recommendedName>
</protein>
<comment type="caution">
    <text evidence="2">The sequence shown here is derived from an EMBL/GenBank/DDBJ whole genome shotgun (WGS) entry which is preliminary data.</text>
</comment>